<keyword evidence="2" id="KW-0812">Transmembrane</keyword>
<comment type="caution">
    <text evidence="3">The sequence shown here is derived from an EMBL/GenBank/DDBJ whole genome shotgun (WGS) entry which is preliminary data.</text>
</comment>
<feature type="compositionally biased region" description="Basic and acidic residues" evidence="1">
    <location>
        <begin position="21"/>
        <end position="32"/>
    </location>
</feature>
<accession>A0A846WQX0</accession>
<keyword evidence="2" id="KW-0472">Membrane</keyword>
<evidence type="ECO:0000313" key="3">
    <source>
        <dbReference type="EMBL" id="NKY03945.1"/>
    </source>
</evidence>
<dbReference type="Pfam" id="PF04977">
    <property type="entry name" value="DivIC"/>
    <property type="match status" value="1"/>
</dbReference>
<sequence length="232" mass="25719">MADADGRFNSERDGRRRAKRSTRDPRSAERARRAPRRSASSSRRTPVSVIETGEQEIHRDDVDLVDEIGADASPVDAASDDAPRRASSRGSRTPRRRPTIADSVTARVRGLDAKRAVIMALVIGVVAIALAPSLRNYYQGRSEYNQVVASNEQLRNQETYYQKKVNEQGDPAYKEAQARERLGMVRPGETGLVMMYPGDADKQAAEQAAQKHAANPWYSNLWESVATPPDGR</sequence>
<evidence type="ECO:0000256" key="1">
    <source>
        <dbReference type="SAM" id="MobiDB-lite"/>
    </source>
</evidence>
<dbReference type="RefSeq" id="WP_006370934.1">
    <property type="nucleotide sequence ID" value="NZ_JAAXPC010000013.1"/>
</dbReference>
<keyword evidence="2" id="KW-1133">Transmembrane helix</keyword>
<feature type="transmembrane region" description="Helical" evidence="2">
    <location>
        <begin position="116"/>
        <end position="134"/>
    </location>
</feature>
<name>A0A846WQX0_9ACTN</name>
<dbReference type="AlphaFoldDB" id="A0A846WQX0"/>
<protein>
    <submittedName>
        <fullName evidence="3">Septum formation initiator family protein</fullName>
    </submittedName>
</protein>
<feature type="region of interest" description="Disordered" evidence="1">
    <location>
        <begin position="1"/>
        <end position="101"/>
    </location>
</feature>
<dbReference type="EMBL" id="JAAXPC010000013">
    <property type="protein sequence ID" value="NKY03945.1"/>
    <property type="molecule type" value="Genomic_DNA"/>
</dbReference>
<proteinExistence type="predicted"/>
<reference evidence="3 4" key="1">
    <citation type="submission" date="2020-04" db="EMBL/GenBank/DDBJ databases">
        <title>MicrobeNet Type strains.</title>
        <authorList>
            <person name="Nicholson A.C."/>
        </authorList>
    </citation>
    <scope>NUCLEOTIDE SEQUENCE [LARGE SCALE GENOMIC DNA]</scope>
    <source>
        <strain evidence="3 4">ATCC BAA-14</strain>
    </source>
</reference>
<gene>
    <name evidence="3" type="ORF">HGA05_20450</name>
</gene>
<evidence type="ECO:0000313" key="4">
    <source>
        <dbReference type="Proteomes" id="UP000563898"/>
    </source>
</evidence>
<feature type="compositionally biased region" description="Basic and acidic residues" evidence="1">
    <location>
        <begin position="1"/>
        <end position="14"/>
    </location>
</feature>
<evidence type="ECO:0000256" key="2">
    <source>
        <dbReference type="SAM" id="Phobius"/>
    </source>
</evidence>
<dbReference type="InterPro" id="IPR007060">
    <property type="entry name" value="FtsL/DivIC"/>
</dbReference>
<organism evidence="3 4">
    <name type="scientific">Gordonia polyisoprenivorans</name>
    <dbReference type="NCBI Taxonomy" id="84595"/>
    <lineage>
        <taxon>Bacteria</taxon>
        <taxon>Bacillati</taxon>
        <taxon>Actinomycetota</taxon>
        <taxon>Actinomycetes</taxon>
        <taxon>Mycobacteriales</taxon>
        <taxon>Gordoniaceae</taxon>
        <taxon>Gordonia</taxon>
    </lineage>
</organism>
<dbReference type="Proteomes" id="UP000563898">
    <property type="component" value="Unassembled WGS sequence"/>
</dbReference>